<keyword evidence="4 5" id="KW-0274">FAD</keyword>
<dbReference type="PANTHER" id="PTHR11552:SF147">
    <property type="entry name" value="CHOLINE DEHYDROGENASE, MITOCHONDRIAL"/>
    <property type="match status" value="1"/>
</dbReference>
<name>A0A653DAN4_CALMS</name>
<evidence type="ECO:0000256" key="6">
    <source>
        <dbReference type="SAM" id="Phobius"/>
    </source>
</evidence>
<dbReference type="InterPro" id="IPR000172">
    <property type="entry name" value="GMC_OxRdtase_N"/>
</dbReference>
<dbReference type="GO" id="GO:0050660">
    <property type="term" value="F:flavin adenine dinucleotide binding"/>
    <property type="evidence" value="ECO:0007669"/>
    <property type="project" value="InterPro"/>
</dbReference>
<dbReference type="GO" id="GO:0016614">
    <property type="term" value="F:oxidoreductase activity, acting on CH-OH group of donors"/>
    <property type="evidence" value="ECO:0007669"/>
    <property type="project" value="InterPro"/>
</dbReference>
<dbReference type="PIRSF" id="PIRSF000137">
    <property type="entry name" value="Alcohol_oxidase"/>
    <property type="match status" value="1"/>
</dbReference>
<dbReference type="PANTHER" id="PTHR11552">
    <property type="entry name" value="GLUCOSE-METHANOL-CHOLINE GMC OXIDOREDUCTASE"/>
    <property type="match status" value="1"/>
</dbReference>
<feature type="binding site" evidence="5">
    <location>
        <position position="138"/>
    </location>
    <ligand>
        <name>FAD</name>
        <dbReference type="ChEBI" id="CHEBI:57692"/>
    </ligand>
</feature>
<protein>
    <recommendedName>
        <fullName evidence="11">Glucose-methanol-choline oxidoreductase N-terminal domain-containing protein</fullName>
    </recommendedName>
</protein>
<organism evidence="9 10">
    <name type="scientific">Callosobruchus maculatus</name>
    <name type="common">Southern cowpea weevil</name>
    <name type="synonym">Pulse bruchid</name>
    <dbReference type="NCBI Taxonomy" id="64391"/>
    <lineage>
        <taxon>Eukaryota</taxon>
        <taxon>Metazoa</taxon>
        <taxon>Ecdysozoa</taxon>
        <taxon>Arthropoda</taxon>
        <taxon>Hexapoda</taxon>
        <taxon>Insecta</taxon>
        <taxon>Pterygota</taxon>
        <taxon>Neoptera</taxon>
        <taxon>Endopterygota</taxon>
        <taxon>Coleoptera</taxon>
        <taxon>Polyphaga</taxon>
        <taxon>Cucujiformia</taxon>
        <taxon>Chrysomeloidea</taxon>
        <taxon>Chrysomelidae</taxon>
        <taxon>Bruchinae</taxon>
        <taxon>Bruchini</taxon>
        <taxon>Callosobruchus</taxon>
    </lineage>
</organism>
<reference evidence="9 10" key="1">
    <citation type="submission" date="2019-01" db="EMBL/GenBank/DDBJ databases">
        <authorList>
            <person name="Sayadi A."/>
        </authorList>
    </citation>
    <scope>NUCLEOTIDE SEQUENCE [LARGE SCALE GENOMIC DNA]</scope>
</reference>
<sequence length="637" mass="72233">MYGVIKYDISNVNGALINAFVLLINALFFNVKLIGDPEKLYPKDISEKILKEQETVFDFIIVGSGAAGCAVANQMTENGLWSVLLIEAGDYPSVNTEVPGLYTTLIGSDEDWNFLMLKESRSCLGFRDPRCRISRGKVLGGTSAIENLLHIGGLPEDYNEDGFIQWDGSIFRDIFLYLENYTGAEASYYAHGQKGPIHLEDVTYNETIKEMLEKYYLDVGCKRMPKRHSLGMINHLLMRKDGERYSMAKAFLTSIKDRPNLFFSKNTVAESIGISEPVDKRATGVNVSIDGVKLFLRAKKEVILAAGPINNPKLLLLSGIGEKKYLENLKLPYNAYIPAVGKYLQMHIVLPIYVRINGTCPGCQPEKYHEYELYQDTFDYILFRKGRFTHTNVNNFVNYILTKKTGTTLPNLSIQHMYFKVDDRSLLAWLEAMNYQSRITGTLLRVNKEKPIILFLVTLIHPVSRGEVNLNETHLLGDPFIKGNFFGDEDSWDYDTMLSGFNFITNFTSTVLNAVGGEFIDIDVPNCRNYKFCSMRYVRCYIENMAFPRGGIAGTTRMGPECDETAVVKEDLELRRVRCLRVADSSILRELPRANTIATDAAIGFRLGEILKAKWMKDYEAKFKVGTEEEEEEQPQE</sequence>
<dbReference type="Proteomes" id="UP000410492">
    <property type="component" value="Unassembled WGS sequence"/>
</dbReference>
<dbReference type="InterPro" id="IPR007867">
    <property type="entry name" value="GMC_OxRtase_C"/>
</dbReference>
<evidence type="ECO:0000256" key="4">
    <source>
        <dbReference type="ARBA" id="ARBA00022827"/>
    </source>
</evidence>
<dbReference type="Gene3D" id="3.50.50.60">
    <property type="entry name" value="FAD/NAD(P)-binding domain"/>
    <property type="match status" value="1"/>
</dbReference>
<keyword evidence="6" id="KW-0472">Membrane</keyword>
<accession>A0A653DAN4</accession>
<dbReference type="OrthoDB" id="269227at2759"/>
<feature type="binding site" evidence="5">
    <location>
        <position position="142"/>
    </location>
    <ligand>
        <name>FAD</name>
        <dbReference type="ChEBI" id="CHEBI:57692"/>
    </ligand>
</feature>
<keyword evidence="6" id="KW-1133">Transmembrane helix</keyword>
<feature type="domain" description="Glucose-methanol-choline oxidoreductase C-terminal" evidence="8">
    <location>
        <begin position="462"/>
        <end position="604"/>
    </location>
</feature>
<dbReference type="EMBL" id="CAACVG010010958">
    <property type="protein sequence ID" value="VEN57083.1"/>
    <property type="molecule type" value="Genomic_DNA"/>
</dbReference>
<dbReference type="SUPFAM" id="SSF54373">
    <property type="entry name" value="FAD-linked reductases, C-terminal domain"/>
    <property type="match status" value="1"/>
</dbReference>
<evidence type="ECO:0000256" key="5">
    <source>
        <dbReference type="PIRSR" id="PIRSR000137-2"/>
    </source>
</evidence>
<dbReference type="InterPro" id="IPR036188">
    <property type="entry name" value="FAD/NAD-bd_sf"/>
</dbReference>
<keyword evidence="3" id="KW-0285">Flavoprotein</keyword>
<evidence type="ECO:0000256" key="2">
    <source>
        <dbReference type="ARBA" id="ARBA00010790"/>
    </source>
</evidence>
<feature type="transmembrane region" description="Helical" evidence="6">
    <location>
        <begin position="15"/>
        <end position="35"/>
    </location>
</feature>
<evidence type="ECO:0008006" key="11">
    <source>
        <dbReference type="Google" id="ProtNLM"/>
    </source>
</evidence>
<dbReference type="Pfam" id="PF05199">
    <property type="entry name" value="GMC_oxred_C"/>
    <property type="match status" value="1"/>
</dbReference>
<evidence type="ECO:0000259" key="8">
    <source>
        <dbReference type="Pfam" id="PF05199"/>
    </source>
</evidence>
<dbReference type="InterPro" id="IPR012132">
    <property type="entry name" value="GMC_OxRdtase"/>
</dbReference>
<proteinExistence type="inferred from homology"/>
<comment type="similarity">
    <text evidence="2">Belongs to the GMC oxidoreductase family.</text>
</comment>
<evidence type="ECO:0000313" key="9">
    <source>
        <dbReference type="EMBL" id="VEN57083.1"/>
    </source>
</evidence>
<comment type="cofactor">
    <cofactor evidence="1 5">
        <name>FAD</name>
        <dbReference type="ChEBI" id="CHEBI:57692"/>
    </cofactor>
</comment>
<dbReference type="Pfam" id="PF00732">
    <property type="entry name" value="GMC_oxred_N"/>
    <property type="match status" value="1"/>
</dbReference>
<dbReference type="SUPFAM" id="SSF51905">
    <property type="entry name" value="FAD/NAD(P)-binding domain"/>
    <property type="match status" value="1"/>
</dbReference>
<evidence type="ECO:0000256" key="3">
    <source>
        <dbReference type="ARBA" id="ARBA00022630"/>
    </source>
</evidence>
<keyword evidence="6" id="KW-0812">Transmembrane</keyword>
<evidence type="ECO:0000256" key="1">
    <source>
        <dbReference type="ARBA" id="ARBA00001974"/>
    </source>
</evidence>
<feature type="domain" description="Glucose-methanol-choline oxidoreductase N-terminal" evidence="7">
    <location>
        <begin position="57"/>
        <end position="349"/>
    </location>
</feature>
<dbReference type="Gene3D" id="3.30.560.10">
    <property type="entry name" value="Glucose Oxidase, domain 3"/>
    <property type="match status" value="1"/>
</dbReference>
<evidence type="ECO:0000259" key="7">
    <source>
        <dbReference type="Pfam" id="PF00732"/>
    </source>
</evidence>
<gene>
    <name evidence="9" type="ORF">CALMAC_LOCUS15801</name>
</gene>
<keyword evidence="10" id="KW-1185">Reference proteome</keyword>
<evidence type="ECO:0000313" key="10">
    <source>
        <dbReference type="Proteomes" id="UP000410492"/>
    </source>
</evidence>
<dbReference type="AlphaFoldDB" id="A0A653DAN4"/>